<proteinExistence type="predicted"/>
<gene>
    <name evidence="1" type="ORF">NQ318_020867</name>
</gene>
<accession>A0AAV8XLB7</accession>
<dbReference type="Proteomes" id="UP001162162">
    <property type="component" value="Unassembled WGS sequence"/>
</dbReference>
<evidence type="ECO:0000313" key="1">
    <source>
        <dbReference type="EMBL" id="KAJ8939413.1"/>
    </source>
</evidence>
<evidence type="ECO:0008006" key="3">
    <source>
        <dbReference type="Google" id="ProtNLM"/>
    </source>
</evidence>
<dbReference type="EMBL" id="JAPWTK010000490">
    <property type="protein sequence ID" value="KAJ8939413.1"/>
    <property type="molecule type" value="Genomic_DNA"/>
</dbReference>
<reference evidence="1" key="1">
    <citation type="journal article" date="2023" name="Insect Mol. Biol.">
        <title>Genome sequencing provides insights into the evolution of gene families encoding plant cell wall-degrading enzymes in longhorned beetles.</title>
        <authorList>
            <person name="Shin N.R."/>
            <person name="Okamura Y."/>
            <person name="Kirsch R."/>
            <person name="Pauchet Y."/>
        </authorList>
    </citation>
    <scope>NUCLEOTIDE SEQUENCE</scope>
    <source>
        <strain evidence="1">AMC_N1</strain>
    </source>
</reference>
<name>A0AAV8XLB7_9CUCU</name>
<keyword evidence="2" id="KW-1185">Reference proteome</keyword>
<evidence type="ECO:0000313" key="2">
    <source>
        <dbReference type="Proteomes" id="UP001162162"/>
    </source>
</evidence>
<protein>
    <recommendedName>
        <fullName evidence="3">Ribosomal protein L20</fullName>
    </recommendedName>
</protein>
<dbReference type="AlphaFoldDB" id="A0AAV8XLB7"/>
<comment type="caution">
    <text evidence="1">The sequence shown here is derived from an EMBL/GenBank/DDBJ whole genome shotgun (WGS) entry which is preliminary data.</text>
</comment>
<organism evidence="1 2">
    <name type="scientific">Aromia moschata</name>
    <dbReference type="NCBI Taxonomy" id="1265417"/>
    <lineage>
        <taxon>Eukaryota</taxon>
        <taxon>Metazoa</taxon>
        <taxon>Ecdysozoa</taxon>
        <taxon>Arthropoda</taxon>
        <taxon>Hexapoda</taxon>
        <taxon>Insecta</taxon>
        <taxon>Pterygota</taxon>
        <taxon>Neoptera</taxon>
        <taxon>Endopterygota</taxon>
        <taxon>Coleoptera</taxon>
        <taxon>Polyphaga</taxon>
        <taxon>Cucujiformia</taxon>
        <taxon>Chrysomeloidea</taxon>
        <taxon>Cerambycidae</taxon>
        <taxon>Cerambycinae</taxon>
        <taxon>Callichromatini</taxon>
        <taxon>Aromia</taxon>
    </lineage>
</organism>
<sequence>MDRCIWTTTKSRCNAALFRARSQQHLHGKADPSRLRTAPRLLRRIYLGRAWLYRKLRGGLTGNLKSNVARTNCNS</sequence>